<feature type="repeat" description="PPR" evidence="3">
    <location>
        <begin position="285"/>
        <end position="319"/>
    </location>
</feature>
<gene>
    <name evidence="5" type="primary">LOC105046747</name>
</gene>
<dbReference type="SUPFAM" id="SSF48452">
    <property type="entry name" value="TPR-like"/>
    <property type="match status" value="1"/>
</dbReference>
<accession>A0A6I9RBV4</accession>
<dbReference type="PANTHER" id="PTHR47447:SF28">
    <property type="entry name" value="PENTACOTRIPEPTIDE-REPEAT REGION OF PRORP DOMAIN-CONTAINING PROTEIN"/>
    <property type="match status" value="1"/>
</dbReference>
<feature type="repeat" description="PPR" evidence="3">
    <location>
        <begin position="425"/>
        <end position="460"/>
    </location>
</feature>
<feature type="repeat" description="PPR" evidence="3">
    <location>
        <begin position="320"/>
        <end position="354"/>
    </location>
</feature>
<keyword evidence="2" id="KW-0677">Repeat</keyword>
<feature type="repeat" description="PPR" evidence="3">
    <location>
        <begin position="214"/>
        <end position="248"/>
    </location>
</feature>
<sequence length="568" mass="65200">MGLLCHLHPLKKTATNAVNSSDKFTKFVSWRTFPHSPALVVRSINPFPKLYDGISNGSLMPVSKQMHQRSGSQFEFRGMSFRLGFQKSFHNPSKTQFFVEPASAEETPTSDSRQILEDAEKIWEILSNQSNSSIPSSLDEAGVSVSPVIVAEILKKLSNAGTLALAFFRWAEKQQGFKYSTESFHHLIEALGKIKQFRLIWSLVESMKHRGLLTKDTFALITRRYARARKIREAIDTFEKMSMYGLNPELSDYNWLIDIMSKSKHVKKAQEIFNDMKRRRRFTPDLKTYTILLEGWGHELDLKRLKAVYQEMIDEGFRPDVVTYGILINSFCRSKRCDEAIEIFHEMETKNCKPSPHIYCTLINGLGSEKRLSEALKYFELSKAGGFAPEIPTYNAVVGSYCWVMRFEDAFRVVDEMKRCGIGPNTRTYDIILHHLIKAGKTEDAYRVFQRMGREAGCEPQLNTYTMMVSMFCTEERVDMALKVWKQMAERGVLPCMHMFSALINGLCYENRLDDACKYFQEMLDKGIRPSGQLYGKLKEALLDGGRKDLAIDMGLKLERLRKTLIQG</sequence>
<evidence type="ECO:0000256" key="3">
    <source>
        <dbReference type="PROSITE-ProRule" id="PRU00708"/>
    </source>
</evidence>
<feature type="repeat" description="PPR" evidence="3">
    <location>
        <begin position="461"/>
        <end position="495"/>
    </location>
</feature>
<dbReference type="Gene3D" id="1.25.40.10">
    <property type="entry name" value="Tetratricopeptide repeat domain"/>
    <property type="match status" value="4"/>
</dbReference>
<dbReference type="PROSITE" id="PS51375">
    <property type="entry name" value="PPR"/>
    <property type="match status" value="8"/>
</dbReference>
<dbReference type="PANTHER" id="PTHR47447">
    <property type="entry name" value="OS03G0856100 PROTEIN"/>
    <property type="match status" value="1"/>
</dbReference>
<comment type="similarity">
    <text evidence="1">Belongs to the PPR family. P subfamily.</text>
</comment>
<organism evidence="4 5">
    <name type="scientific">Elaeis guineensis var. tenera</name>
    <name type="common">Oil palm</name>
    <dbReference type="NCBI Taxonomy" id="51953"/>
    <lineage>
        <taxon>Eukaryota</taxon>
        <taxon>Viridiplantae</taxon>
        <taxon>Streptophyta</taxon>
        <taxon>Embryophyta</taxon>
        <taxon>Tracheophyta</taxon>
        <taxon>Spermatophyta</taxon>
        <taxon>Magnoliopsida</taxon>
        <taxon>Liliopsida</taxon>
        <taxon>Arecaceae</taxon>
        <taxon>Arecoideae</taxon>
        <taxon>Cocoseae</taxon>
        <taxon>Elaeidinae</taxon>
        <taxon>Elaeis</taxon>
    </lineage>
</organism>
<evidence type="ECO:0000256" key="2">
    <source>
        <dbReference type="ARBA" id="ARBA00022737"/>
    </source>
</evidence>
<evidence type="ECO:0000256" key="1">
    <source>
        <dbReference type="ARBA" id="ARBA00007626"/>
    </source>
</evidence>
<feature type="repeat" description="PPR" evidence="3">
    <location>
        <begin position="496"/>
        <end position="530"/>
    </location>
</feature>
<protein>
    <submittedName>
        <fullName evidence="5">Pentatricopeptide repeat-containing protein At1g71060, mitochondrial isoform X1</fullName>
    </submittedName>
</protein>
<evidence type="ECO:0000313" key="4">
    <source>
        <dbReference type="Proteomes" id="UP000504607"/>
    </source>
</evidence>
<dbReference type="OrthoDB" id="185373at2759"/>
<reference evidence="5" key="1">
    <citation type="submission" date="2025-08" db="UniProtKB">
        <authorList>
            <consortium name="RefSeq"/>
        </authorList>
    </citation>
    <scope>IDENTIFICATION</scope>
</reference>
<dbReference type="Pfam" id="PF01535">
    <property type="entry name" value="PPR"/>
    <property type="match status" value="1"/>
</dbReference>
<dbReference type="RefSeq" id="XP_010923744.1">
    <property type="nucleotide sequence ID" value="XM_010925442.3"/>
</dbReference>
<dbReference type="Proteomes" id="UP000504607">
    <property type="component" value="Chromosome 1"/>
</dbReference>
<name>A0A6I9RBV4_ELAGV</name>
<dbReference type="InParanoid" id="A0A6I9RBV4"/>
<dbReference type="Pfam" id="PF13041">
    <property type="entry name" value="PPR_2"/>
    <property type="match status" value="4"/>
</dbReference>
<dbReference type="NCBIfam" id="TIGR00756">
    <property type="entry name" value="PPR"/>
    <property type="match status" value="7"/>
</dbReference>
<evidence type="ECO:0000313" key="5">
    <source>
        <dbReference type="RefSeq" id="XP_010923744.1"/>
    </source>
</evidence>
<feature type="repeat" description="PPR" evidence="3">
    <location>
        <begin position="355"/>
        <end position="389"/>
    </location>
</feature>
<dbReference type="AlphaFoldDB" id="A0A6I9RBV4"/>
<dbReference type="InterPro" id="IPR002885">
    <property type="entry name" value="PPR_rpt"/>
</dbReference>
<keyword evidence="4" id="KW-1185">Reference proteome</keyword>
<proteinExistence type="inferred from homology"/>
<dbReference type="InterPro" id="IPR011990">
    <property type="entry name" value="TPR-like_helical_dom_sf"/>
</dbReference>
<feature type="repeat" description="PPR" evidence="3">
    <location>
        <begin position="390"/>
        <end position="424"/>
    </location>
</feature>